<keyword evidence="6" id="KW-1185">Reference proteome</keyword>
<evidence type="ECO:0000313" key="5">
    <source>
        <dbReference type="EMBL" id="KWT94368.1"/>
    </source>
</evidence>
<dbReference type="InterPro" id="IPR004358">
    <property type="entry name" value="Sig_transdc_His_kin-like_C"/>
</dbReference>
<dbReference type="EC" id="2.7.13.3" evidence="2"/>
<evidence type="ECO:0000256" key="3">
    <source>
        <dbReference type="ARBA" id="ARBA00022553"/>
    </source>
</evidence>
<evidence type="ECO:0000313" key="6">
    <source>
        <dbReference type="Proteomes" id="UP000060487"/>
    </source>
</evidence>
<dbReference type="InterPro" id="IPR036890">
    <property type="entry name" value="HATPase_C_sf"/>
</dbReference>
<feature type="domain" description="Histidine kinase" evidence="4">
    <location>
        <begin position="159"/>
        <end position="357"/>
    </location>
</feature>
<comment type="caution">
    <text evidence="5">The sequence shown here is derived from an EMBL/GenBank/DDBJ whole genome shotgun (WGS) entry which is preliminary data.</text>
</comment>
<dbReference type="Pfam" id="PF02518">
    <property type="entry name" value="HATPase_c"/>
    <property type="match status" value="1"/>
</dbReference>
<gene>
    <name evidence="5" type="ORF">ASN18_0253</name>
</gene>
<dbReference type="Proteomes" id="UP000060487">
    <property type="component" value="Unassembled WGS sequence"/>
</dbReference>
<dbReference type="PROSITE" id="PS50109">
    <property type="entry name" value="HIS_KIN"/>
    <property type="match status" value="1"/>
</dbReference>
<accession>A0ABR5SKB5</accession>
<dbReference type="EMBL" id="LNQR01000006">
    <property type="protein sequence ID" value="KWT94368.1"/>
    <property type="molecule type" value="Genomic_DNA"/>
</dbReference>
<protein>
    <recommendedName>
        <fullName evidence="2">histidine kinase</fullName>
        <ecNumber evidence="2">2.7.13.3</ecNumber>
    </recommendedName>
</protein>
<dbReference type="InterPro" id="IPR003594">
    <property type="entry name" value="HATPase_dom"/>
</dbReference>
<evidence type="ECO:0000256" key="2">
    <source>
        <dbReference type="ARBA" id="ARBA00012438"/>
    </source>
</evidence>
<keyword evidence="5" id="KW-0418">Kinase</keyword>
<keyword evidence="3" id="KW-0597">Phosphoprotein</keyword>
<keyword evidence="5" id="KW-0808">Transferase</keyword>
<dbReference type="SMART" id="SM00387">
    <property type="entry name" value="HATPase_c"/>
    <property type="match status" value="1"/>
</dbReference>
<comment type="catalytic activity">
    <reaction evidence="1">
        <text>ATP + protein L-histidine = ADP + protein N-phospho-L-histidine.</text>
        <dbReference type="EC" id="2.7.13.3"/>
    </reaction>
</comment>
<sequence>MSFKENPAAFMASATLVVGAVAAVSICYIKALTANRFASVMRELSVFNEQVHYDTAAFLSGIPVYLKKIRVVDFAYTISHGGTNIKKELSCANPFITKSCDDGDLMVSFSMVPSFRSGGLKAFYELMLEHIFLIIRQDVLMKIRTVNDTLTNVLKVQVFVQHDIKNIAQFIQTSYYNLQNLKDEADELRYVRYLKESYSPLMLKANKIINTLNLKPSDKPPAMMNIKIEAVLEQLISLYHLKCDVKGTGSVYANEGTIFLIFDNLVKNLYDKYLEEELELSIEIIDGDGMIRVCAFDSGSHIKDVDKIFEPFYSTKNGGSGIGLFQIRAHVIKLGGTVTARNVENGVIFEITIPKSNVHAA</sequence>
<dbReference type="SUPFAM" id="SSF55874">
    <property type="entry name" value="ATPase domain of HSP90 chaperone/DNA topoisomerase II/histidine kinase"/>
    <property type="match status" value="1"/>
</dbReference>
<dbReference type="RefSeq" id="WP_085050787.1">
    <property type="nucleotide sequence ID" value="NZ_LNQR01000006.1"/>
</dbReference>
<evidence type="ECO:0000256" key="1">
    <source>
        <dbReference type="ARBA" id="ARBA00000085"/>
    </source>
</evidence>
<organism evidence="5 6">
    <name type="scientific">Candidatus Magnetominusculus xianensis</name>
    <dbReference type="NCBI Taxonomy" id="1748249"/>
    <lineage>
        <taxon>Bacteria</taxon>
        <taxon>Pseudomonadati</taxon>
        <taxon>Nitrospirota</taxon>
        <taxon>Nitrospiria</taxon>
        <taxon>Nitrospirales</taxon>
        <taxon>Nitrospiraceae</taxon>
        <taxon>Candidatus Magnetominusculus</taxon>
    </lineage>
</organism>
<dbReference type="InterPro" id="IPR005467">
    <property type="entry name" value="His_kinase_dom"/>
</dbReference>
<dbReference type="Gene3D" id="3.30.565.10">
    <property type="entry name" value="Histidine kinase-like ATPase, C-terminal domain"/>
    <property type="match status" value="1"/>
</dbReference>
<dbReference type="GO" id="GO:0004673">
    <property type="term" value="F:protein histidine kinase activity"/>
    <property type="evidence" value="ECO:0007669"/>
    <property type="project" value="UniProtKB-EC"/>
</dbReference>
<proteinExistence type="predicted"/>
<evidence type="ECO:0000259" key="4">
    <source>
        <dbReference type="PROSITE" id="PS50109"/>
    </source>
</evidence>
<dbReference type="CDD" id="cd00075">
    <property type="entry name" value="HATPase"/>
    <property type="match status" value="1"/>
</dbReference>
<dbReference type="PRINTS" id="PR00344">
    <property type="entry name" value="BCTRLSENSOR"/>
</dbReference>
<reference evidence="5 6" key="1">
    <citation type="submission" date="2015-11" db="EMBL/GenBank/DDBJ databases">
        <authorList>
            <person name="Lin W."/>
        </authorList>
    </citation>
    <scope>NUCLEOTIDE SEQUENCE [LARGE SCALE GENOMIC DNA]</scope>
    <source>
        <strain evidence="5 6">HCH-1</strain>
    </source>
</reference>
<name>A0ABR5SKB5_9BACT</name>
<dbReference type="PANTHER" id="PTHR43547:SF2">
    <property type="entry name" value="HYBRID SIGNAL TRANSDUCTION HISTIDINE KINASE C"/>
    <property type="match status" value="1"/>
</dbReference>
<dbReference type="PANTHER" id="PTHR43547">
    <property type="entry name" value="TWO-COMPONENT HISTIDINE KINASE"/>
    <property type="match status" value="1"/>
</dbReference>